<feature type="transmembrane region" description="Helical" evidence="5">
    <location>
        <begin position="130"/>
        <end position="155"/>
    </location>
</feature>
<evidence type="ECO:0000313" key="7">
    <source>
        <dbReference type="Proteomes" id="UP000023795"/>
    </source>
</evidence>
<dbReference type="InterPro" id="IPR002797">
    <property type="entry name" value="Polysacc_synth"/>
</dbReference>
<feature type="transmembrane region" description="Helical" evidence="5">
    <location>
        <begin position="202"/>
        <end position="219"/>
    </location>
</feature>
<feature type="transmembrane region" description="Helical" evidence="5">
    <location>
        <begin position="161"/>
        <end position="181"/>
    </location>
</feature>
<feature type="transmembrane region" description="Helical" evidence="5">
    <location>
        <begin position="7"/>
        <end position="28"/>
    </location>
</feature>
<evidence type="ECO:0000256" key="3">
    <source>
        <dbReference type="ARBA" id="ARBA00022989"/>
    </source>
</evidence>
<dbReference type="eggNOG" id="COG2244">
    <property type="taxonomic scope" value="Bacteria"/>
</dbReference>
<evidence type="ECO:0000256" key="2">
    <source>
        <dbReference type="ARBA" id="ARBA00022692"/>
    </source>
</evidence>
<comment type="caution">
    <text evidence="6">The sequence shown here is derived from an EMBL/GenBank/DDBJ whole genome shotgun (WGS) entry which is preliminary data.</text>
</comment>
<feature type="transmembrane region" description="Helical" evidence="5">
    <location>
        <begin position="77"/>
        <end position="97"/>
    </location>
</feature>
<dbReference type="PATRIC" id="fig|1230338.3.peg.1602"/>
<keyword evidence="7" id="KW-1185">Reference proteome</keyword>
<keyword evidence="4 5" id="KW-0472">Membrane</keyword>
<dbReference type="InterPro" id="IPR052556">
    <property type="entry name" value="PolySynth_Transporter"/>
</dbReference>
<dbReference type="GO" id="GO:0016020">
    <property type="term" value="C:membrane"/>
    <property type="evidence" value="ECO:0007669"/>
    <property type="project" value="UniProtKB-SubCell"/>
</dbReference>
<keyword evidence="2 5" id="KW-0812">Transmembrane</keyword>
<dbReference type="PANTHER" id="PTHR43424">
    <property type="entry name" value="LOCUS PUTATIVE PROTEIN 1-RELATED"/>
    <property type="match status" value="1"/>
</dbReference>
<dbReference type="OrthoDB" id="9815248at2"/>
<protein>
    <submittedName>
        <fullName evidence="6">Putative polysaccharide biosynthesis protein</fullName>
    </submittedName>
</protein>
<feature type="transmembrane region" description="Helical" evidence="5">
    <location>
        <begin position="320"/>
        <end position="342"/>
    </location>
</feature>
<accession>L2F5T4</accession>
<dbReference type="STRING" id="1230338.MOMA_07521"/>
<evidence type="ECO:0000256" key="4">
    <source>
        <dbReference type="ARBA" id="ARBA00023136"/>
    </source>
</evidence>
<evidence type="ECO:0000256" key="5">
    <source>
        <dbReference type="SAM" id="Phobius"/>
    </source>
</evidence>
<evidence type="ECO:0000313" key="6">
    <source>
        <dbReference type="EMBL" id="ELA08392.1"/>
    </source>
</evidence>
<feature type="transmembrane region" description="Helical" evidence="5">
    <location>
        <begin position="349"/>
        <end position="368"/>
    </location>
</feature>
<sequence>MRLLKDSVIYVAGEVLAKATPFLLLPYLTRTLGVDGFGELSYYLSLVAFLLIAMGLSQNSSISRYYYVYGKQGLGNVLLVGGLYGFVWLMLGAVLSLLVGNELLWYCFSMAFLQTLLQNQLALRQCQKLALHYFGIQITLSMTNLLLTVILFNLFSHDVKTRLVAINLAYLFTCMMAFLLAKRQFKLTFRPTYRRLSLAMRYLLGLGLPLLLHVLSYTMKGQLDRVLIYQQFSEHKLGIYAAGVQVASSLSVVIMAINTATIPYLYENLKNKRMTLAKLQYFFWLGLGMVPVITVIAWLIPEAVYAWLLGADFIASRYYTLVFVLAFALTIPYLVLVNFLFYHGKNQQISTCSVLSTLVYLLALWLFSQIKLSYIPFASVLSNLAILPLLYYFTIKVNKT</sequence>
<name>L2F5T4_9GAMM</name>
<reference evidence="6 7" key="1">
    <citation type="journal article" date="2013" name="Genome Announc.">
        <title>Genome Sequence of Moraxella macacae 0408225, a Novel Bacterial Species Isolated from a Cynomolgus Macaque with Epistaxis.</title>
        <authorList>
            <person name="Ladner J.T."/>
            <person name="Whitehouse C.A."/>
            <person name="Koroleva G.I."/>
            <person name="Palacios G.F."/>
        </authorList>
    </citation>
    <scope>NUCLEOTIDE SEQUENCE [LARGE SCALE GENOMIC DNA]</scope>
    <source>
        <strain evidence="6 7">0408225</strain>
    </source>
</reference>
<dbReference type="EMBL" id="ANIN01000002">
    <property type="protein sequence ID" value="ELA08392.1"/>
    <property type="molecule type" value="Genomic_DNA"/>
</dbReference>
<evidence type="ECO:0000256" key="1">
    <source>
        <dbReference type="ARBA" id="ARBA00004141"/>
    </source>
</evidence>
<comment type="subcellular location">
    <subcellularLocation>
        <location evidence="1">Membrane</location>
        <topology evidence="1">Multi-pass membrane protein</topology>
    </subcellularLocation>
</comment>
<dbReference type="Proteomes" id="UP000023795">
    <property type="component" value="Unassembled WGS sequence"/>
</dbReference>
<feature type="transmembrane region" description="Helical" evidence="5">
    <location>
        <begin position="239"/>
        <end position="260"/>
    </location>
</feature>
<gene>
    <name evidence="6" type="ORF">MOMA_07521</name>
</gene>
<feature type="transmembrane region" description="Helical" evidence="5">
    <location>
        <begin position="374"/>
        <end position="393"/>
    </location>
</feature>
<dbReference type="PANTHER" id="PTHR43424:SF1">
    <property type="entry name" value="LOCUS PUTATIVE PROTEIN 1-RELATED"/>
    <property type="match status" value="1"/>
</dbReference>
<feature type="transmembrane region" description="Helical" evidence="5">
    <location>
        <begin position="281"/>
        <end position="300"/>
    </location>
</feature>
<dbReference type="Pfam" id="PF01943">
    <property type="entry name" value="Polysacc_synt"/>
    <property type="match status" value="1"/>
</dbReference>
<proteinExistence type="predicted"/>
<dbReference type="AlphaFoldDB" id="L2F5T4"/>
<keyword evidence="3 5" id="KW-1133">Transmembrane helix</keyword>
<feature type="transmembrane region" description="Helical" evidence="5">
    <location>
        <begin position="103"/>
        <end position="123"/>
    </location>
</feature>
<dbReference type="RefSeq" id="WP_009501945.1">
    <property type="nucleotide sequence ID" value="NZ_ANIN01000002.1"/>
</dbReference>
<organism evidence="6 7">
    <name type="scientific">Moraxella macacae 0408225</name>
    <dbReference type="NCBI Taxonomy" id="1230338"/>
    <lineage>
        <taxon>Bacteria</taxon>
        <taxon>Pseudomonadati</taxon>
        <taxon>Pseudomonadota</taxon>
        <taxon>Gammaproteobacteria</taxon>
        <taxon>Moraxellales</taxon>
        <taxon>Moraxellaceae</taxon>
        <taxon>Moraxella</taxon>
    </lineage>
</organism>
<feature type="transmembrane region" description="Helical" evidence="5">
    <location>
        <begin position="40"/>
        <end position="56"/>
    </location>
</feature>